<feature type="active site" evidence="5">
    <location>
        <position position="40"/>
    </location>
</feature>
<keyword evidence="6" id="KW-0812">Transmembrane</keyword>
<feature type="transmembrane region" description="Helical" evidence="6">
    <location>
        <begin position="12"/>
        <end position="31"/>
    </location>
</feature>
<keyword evidence="6" id="KW-0645">Protease</keyword>
<keyword evidence="6" id="KW-1133">Transmembrane helix</keyword>
<dbReference type="EMBL" id="PFAO01000039">
    <property type="protein sequence ID" value="PIT95253.1"/>
    <property type="molecule type" value="Genomic_DNA"/>
</dbReference>
<evidence type="ECO:0000259" key="7">
    <source>
        <dbReference type="Pfam" id="PF10502"/>
    </source>
</evidence>
<dbReference type="AlphaFoldDB" id="A0A2M6WR74"/>
<evidence type="ECO:0000256" key="1">
    <source>
        <dbReference type="ARBA" id="ARBA00000677"/>
    </source>
</evidence>
<evidence type="ECO:0000256" key="5">
    <source>
        <dbReference type="PIRSR" id="PIRSR600223-1"/>
    </source>
</evidence>
<evidence type="ECO:0000256" key="3">
    <source>
        <dbReference type="ARBA" id="ARBA00013208"/>
    </source>
</evidence>
<comment type="subcellular location">
    <subcellularLocation>
        <location evidence="6">Membrane</location>
        <topology evidence="6">Single-pass type II membrane protein</topology>
    </subcellularLocation>
</comment>
<accession>A0A2M6WR74</accession>
<dbReference type="Proteomes" id="UP000228964">
    <property type="component" value="Unassembled WGS sequence"/>
</dbReference>
<gene>
    <name evidence="8" type="primary">lepB</name>
    <name evidence="8" type="ORF">COT96_01705</name>
</gene>
<organism evidence="8 9">
    <name type="scientific">Candidatus Falkowbacteria bacterium CG10_big_fil_rev_8_21_14_0_10_38_22</name>
    <dbReference type="NCBI Taxonomy" id="1974564"/>
    <lineage>
        <taxon>Bacteria</taxon>
        <taxon>Candidatus Falkowiibacteriota</taxon>
    </lineage>
</organism>
<feature type="domain" description="Peptidase S26" evidence="7">
    <location>
        <begin position="11"/>
        <end position="172"/>
    </location>
</feature>
<evidence type="ECO:0000313" key="9">
    <source>
        <dbReference type="Proteomes" id="UP000228964"/>
    </source>
</evidence>
<dbReference type="Pfam" id="PF10502">
    <property type="entry name" value="Peptidase_S26"/>
    <property type="match status" value="1"/>
</dbReference>
<evidence type="ECO:0000256" key="6">
    <source>
        <dbReference type="RuleBase" id="RU362042"/>
    </source>
</evidence>
<dbReference type="PANTHER" id="PTHR43390:SF1">
    <property type="entry name" value="CHLOROPLAST PROCESSING PEPTIDASE"/>
    <property type="match status" value="1"/>
</dbReference>
<reference evidence="9" key="1">
    <citation type="submission" date="2017-09" db="EMBL/GenBank/DDBJ databases">
        <title>Depth-based differentiation of microbial function through sediment-hosted aquifers and enrichment of novel symbionts in the deep terrestrial subsurface.</title>
        <authorList>
            <person name="Probst A.J."/>
            <person name="Ladd B."/>
            <person name="Jarett J.K."/>
            <person name="Geller-Mcgrath D.E."/>
            <person name="Sieber C.M.K."/>
            <person name="Emerson J.B."/>
            <person name="Anantharaman K."/>
            <person name="Thomas B.C."/>
            <person name="Malmstrom R."/>
            <person name="Stieglmeier M."/>
            <person name="Klingl A."/>
            <person name="Woyke T."/>
            <person name="Ryan C.M."/>
            <person name="Banfield J.F."/>
        </authorList>
    </citation>
    <scope>NUCLEOTIDE SEQUENCE [LARGE SCALE GENOMIC DNA]</scope>
</reference>
<proteinExistence type="inferred from homology"/>
<dbReference type="NCBIfam" id="TIGR02227">
    <property type="entry name" value="sigpep_I_bact"/>
    <property type="match status" value="1"/>
</dbReference>
<comment type="similarity">
    <text evidence="2 6">Belongs to the peptidase S26 family.</text>
</comment>
<dbReference type="GO" id="GO:0004252">
    <property type="term" value="F:serine-type endopeptidase activity"/>
    <property type="evidence" value="ECO:0007669"/>
    <property type="project" value="InterPro"/>
</dbReference>
<comment type="caution">
    <text evidence="8">The sequence shown here is derived from an EMBL/GenBank/DDBJ whole genome shotgun (WGS) entry which is preliminary data.</text>
</comment>
<dbReference type="PROSITE" id="PS00761">
    <property type="entry name" value="SPASE_I_3"/>
    <property type="match status" value="1"/>
</dbReference>
<protein>
    <recommendedName>
        <fullName evidence="3 6">Signal peptidase I</fullName>
        <ecNumber evidence="3 6">3.4.21.89</ecNumber>
    </recommendedName>
</protein>
<dbReference type="InterPro" id="IPR019758">
    <property type="entry name" value="Pept_S26A_signal_pept_1_CS"/>
</dbReference>
<dbReference type="InterPro" id="IPR019533">
    <property type="entry name" value="Peptidase_S26"/>
</dbReference>
<dbReference type="SUPFAM" id="SSF51306">
    <property type="entry name" value="LexA/Signal peptidase"/>
    <property type="match status" value="1"/>
</dbReference>
<dbReference type="PRINTS" id="PR00727">
    <property type="entry name" value="LEADERPTASE"/>
</dbReference>
<dbReference type="GO" id="GO:0006465">
    <property type="term" value="P:signal peptide processing"/>
    <property type="evidence" value="ECO:0007669"/>
    <property type="project" value="InterPro"/>
</dbReference>
<comment type="catalytic activity">
    <reaction evidence="1 6">
        <text>Cleavage of hydrophobic, N-terminal signal or leader sequences from secreted and periplasmic proteins.</text>
        <dbReference type="EC" id="3.4.21.89"/>
    </reaction>
</comment>
<dbReference type="PANTHER" id="PTHR43390">
    <property type="entry name" value="SIGNAL PEPTIDASE I"/>
    <property type="match status" value="1"/>
</dbReference>
<dbReference type="InterPro" id="IPR000223">
    <property type="entry name" value="Pept_S26A_signal_pept_1"/>
</dbReference>
<dbReference type="GO" id="GO:0016020">
    <property type="term" value="C:membrane"/>
    <property type="evidence" value="ECO:0007669"/>
    <property type="project" value="UniProtKB-SubCell"/>
</dbReference>
<keyword evidence="4 6" id="KW-0378">Hydrolase</keyword>
<sequence length="187" mass="21939">MIRNFFSFTFELVKVVIISLAIIIPIRYFLIQPFYVKGASMEPSFYDHEYLIINEISYRFSEPQRGDIVVFKYPRNPQEYFIKRIVSLPGEKVRLSDGEVYLYNKEYPKGFKLAEPYLAAGVKTYGLNEEVVSLESDEYYVLGDNRNSSKDSRSFGPVKRDFITGKVLIRGWPFNRINLFPTPEYSY</sequence>
<dbReference type="Gene3D" id="2.10.109.10">
    <property type="entry name" value="Umud Fragment, subunit A"/>
    <property type="match status" value="1"/>
</dbReference>
<evidence type="ECO:0000256" key="4">
    <source>
        <dbReference type="ARBA" id="ARBA00022801"/>
    </source>
</evidence>
<feature type="active site" evidence="5">
    <location>
        <position position="83"/>
    </location>
</feature>
<name>A0A2M6WR74_9BACT</name>
<dbReference type="InterPro" id="IPR036286">
    <property type="entry name" value="LexA/Signal_pep-like_sf"/>
</dbReference>
<dbReference type="GO" id="GO:0009003">
    <property type="term" value="F:signal peptidase activity"/>
    <property type="evidence" value="ECO:0007669"/>
    <property type="project" value="UniProtKB-EC"/>
</dbReference>
<evidence type="ECO:0000313" key="8">
    <source>
        <dbReference type="EMBL" id="PIT95253.1"/>
    </source>
</evidence>
<dbReference type="CDD" id="cd06530">
    <property type="entry name" value="S26_SPase_I"/>
    <property type="match status" value="1"/>
</dbReference>
<keyword evidence="6" id="KW-0472">Membrane</keyword>
<evidence type="ECO:0000256" key="2">
    <source>
        <dbReference type="ARBA" id="ARBA00009370"/>
    </source>
</evidence>
<dbReference type="EC" id="3.4.21.89" evidence="3 6"/>